<evidence type="ECO:0000256" key="6">
    <source>
        <dbReference type="SAM" id="Phobius"/>
    </source>
</evidence>
<evidence type="ECO:0000256" key="3">
    <source>
        <dbReference type="ARBA" id="ARBA00022692"/>
    </source>
</evidence>
<dbReference type="PANTHER" id="PTHR43478:SF1">
    <property type="entry name" value="NA+_H+ ANTIPORTER NHAC-LIKE C-TERMINAL DOMAIN-CONTAINING PROTEIN"/>
    <property type="match status" value="1"/>
</dbReference>
<keyword evidence="2" id="KW-1003">Cell membrane</keyword>
<comment type="subcellular location">
    <subcellularLocation>
        <location evidence="1">Cell membrane</location>
        <topology evidence="1">Multi-pass membrane protein</topology>
    </subcellularLocation>
</comment>
<keyword evidence="9" id="KW-1185">Reference proteome</keyword>
<protein>
    <submittedName>
        <fullName evidence="8">Transporter, NhaC family</fullName>
    </submittedName>
</protein>
<evidence type="ECO:0000259" key="7">
    <source>
        <dbReference type="Pfam" id="PF03553"/>
    </source>
</evidence>
<reference evidence="9" key="1">
    <citation type="submission" date="2017-06" db="EMBL/GenBank/DDBJ databases">
        <authorList>
            <person name="Varghese N."/>
            <person name="Submissions S."/>
        </authorList>
    </citation>
    <scope>NUCLEOTIDE SEQUENCE [LARGE SCALE GENOMIC DNA]</scope>
    <source>
        <strain evidence="9">CIP 108523</strain>
    </source>
</reference>
<proteinExistence type="predicted"/>
<dbReference type="InterPro" id="IPR018461">
    <property type="entry name" value="Na/H_Antiport_NhaC-like_C"/>
</dbReference>
<feature type="transmembrane region" description="Helical" evidence="6">
    <location>
        <begin position="325"/>
        <end position="346"/>
    </location>
</feature>
<dbReference type="Proteomes" id="UP000242915">
    <property type="component" value="Unassembled WGS sequence"/>
</dbReference>
<feature type="transmembrane region" description="Helical" evidence="6">
    <location>
        <begin position="201"/>
        <end position="220"/>
    </location>
</feature>
<evidence type="ECO:0000313" key="8">
    <source>
        <dbReference type="EMBL" id="SNS74358.1"/>
    </source>
</evidence>
<feature type="transmembrane region" description="Helical" evidence="6">
    <location>
        <begin position="69"/>
        <end position="91"/>
    </location>
</feature>
<evidence type="ECO:0000256" key="2">
    <source>
        <dbReference type="ARBA" id="ARBA00022475"/>
    </source>
</evidence>
<feature type="transmembrane region" description="Helical" evidence="6">
    <location>
        <begin position="159"/>
        <end position="181"/>
    </location>
</feature>
<feature type="transmembrane region" description="Helical" evidence="6">
    <location>
        <begin position="455"/>
        <end position="474"/>
    </location>
</feature>
<gene>
    <name evidence="8" type="ORF">SAMN05216255_3217</name>
</gene>
<evidence type="ECO:0000313" key="9">
    <source>
        <dbReference type="Proteomes" id="UP000242915"/>
    </source>
</evidence>
<dbReference type="AlphaFoldDB" id="A0A239GZZ1"/>
<dbReference type="GO" id="GO:0005886">
    <property type="term" value="C:plasma membrane"/>
    <property type="evidence" value="ECO:0007669"/>
    <property type="project" value="UniProtKB-SubCell"/>
</dbReference>
<dbReference type="PANTHER" id="PTHR43478">
    <property type="entry name" value="NA+/H+ ANTIPORTER-RELATED"/>
    <property type="match status" value="1"/>
</dbReference>
<evidence type="ECO:0000256" key="5">
    <source>
        <dbReference type="ARBA" id="ARBA00023136"/>
    </source>
</evidence>
<feature type="transmembrane region" description="Helical" evidence="6">
    <location>
        <begin position="366"/>
        <end position="385"/>
    </location>
</feature>
<dbReference type="RefSeq" id="WP_089360512.1">
    <property type="nucleotide sequence ID" value="NZ_FZOG01000004.1"/>
</dbReference>
<dbReference type="Pfam" id="PF03553">
    <property type="entry name" value="Na_H_antiporter"/>
    <property type="match status" value="1"/>
</dbReference>
<organism evidence="8 9">
    <name type="scientific">Pseudomonas segetis</name>
    <dbReference type="NCBI Taxonomy" id="298908"/>
    <lineage>
        <taxon>Bacteria</taxon>
        <taxon>Pseudomonadati</taxon>
        <taxon>Pseudomonadota</taxon>
        <taxon>Gammaproteobacteria</taxon>
        <taxon>Pseudomonadales</taxon>
        <taxon>Pseudomonadaceae</taxon>
        <taxon>Pseudomonas</taxon>
    </lineage>
</organism>
<feature type="domain" description="Na+/H+ antiporter NhaC-like C-terminal" evidence="7">
    <location>
        <begin position="168"/>
        <end position="472"/>
    </location>
</feature>
<keyword evidence="3 6" id="KW-0812">Transmembrane</keyword>
<keyword evidence="4 6" id="KW-1133">Transmembrane helix</keyword>
<evidence type="ECO:0000256" key="4">
    <source>
        <dbReference type="ARBA" id="ARBA00022989"/>
    </source>
</evidence>
<feature type="transmembrane region" description="Helical" evidence="6">
    <location>
        <begin position="260"/>
        <end position="282"/>
    </location>
</feature>
<feature type="transmembrane region" description="Helical" evidence="6">
    <location>
        <begin position="12"/>
        <end position="40"/>
    </location>
</feature>
<evidence type="ECO:0000256" key="1">
    <source>
        <dbReference type="ARBA" id="ARBA00004651"/>
    </source>
</evidence>
<accession>A0A239GZZ1</accession>
<dbReference type="EMBL" id="FZOG01000004">
    <property type="protein sequence ID" value="SNS74358.1"/>
    <property type="molecule type" value="Genomic_DNA"/>
</dbReference>
<sequence length="475" mass="49995">MTDHGIWSIMPPLLTIFLAVFTRQVILSLVAGVIAGFLVLSDFHIGPALAGSAQGLVDVFKSDGAVKTLLFGLMVGAIIHLARITGGMASLVKLLTDRERVVKGPVSTQLLGMAIAALIFIESNLSLLTAGTVTSGLASKYRVSREQMAYVIQGTGLSVWSSILFNGWGAAMMGVIALQVGKGFVSGEPFSILAQSMLYNAYAWASIGFVLLSIFSRFSFAGMRRANERAAQGIELREGAIPLMAEFDESSVREPGSHSVWNLLLPLLAMIISVPIGLYITGDGQLSKGSGSTAVLWGVLCGQLVGAVQYLLVKRIFTLDEYFRELLAGYQSMVPLTVVMTLAFLIGNISGDLNVGGYLAQHINDYVPAGLSAAFVFVVACAISLSTGTSWGTFAIMIPIGIQIAAATGVDPYPLIGAAISGSIFGDSISPISDTGIVTSMATRNDHIDHINTQLPYGLAAGAVALLFFIGVGLF</sequence>
<feature type="transmembrane region" description="Helical" evidence="6">
    <location>
        <begin position="294"/>
        <end position="313"/>
    </location>
</feature>
<name>A0A239GZZ1_9PSED</name>
<keyword evidence="5 6" id="KW-0472">Membrane</keyword>